<dbReference type="InterPro" id="IPR029526">
    <property type="entry name" value="PGBD"/>
</dbReference>
<gene>
    <name evidence="3" type="ORF">PAPOLLO_LOCUS18533</name>
</gene>
<dbReference type="AlphaFoldDB" id="A0A8S3XKT8"/>
<keyword evidence="4" id="KW-1185">Reference proteome</keyword>
<evidence type="ECO:0000259" key="2">
    <source>
        <dbReference type="Pfam" id="PF13843"/>
    </source>
</evidence>
<dbReference type="OrthoDB" id="7311635at2759"/>
<dbReference type="PANTHER" id="PTHR46599">
    <property type="entry name" value="PIGGYBAC TRANSPOSABLE ELEMENT-DERIVED PROTEIN 4"/>
    <property type="match status" value="1"/>
</dbReference>
<feature type="domain" description="PiggyBac transposable element-derived protein" evidence="2">
    <location>
        <begin position="405"/>
        <end position="514"/>
    </location>
</feature>
<dbReference type="Proteomes" id="UP000691718">
    <property type="component" value="Unassembled WGS sequence"/>
</dbReference>
<feature type="compositionally biased region" description="Low complexity" evidence="1">
    <location>
        <begin position="230"/>
        <end position="243"/>
    </location>
</feature>
<accession>A0A8S3XKT8</accession>
<sequence>MHFGYTVEEALSKLDRRDKEDVRERCKTFLVILCSELQKRLPKQITFLKAMVKLSPEIATSQVKPTLVDILQNVQRAEVYGYKSQSSEDDDEDEVLGCRDDPYPDFDINKALDKVEDCADRFSLEELKSVLESNSSNRSMFAPCSNIAAPESSKLKKTQKNISSNKDCGIGLKSHTAGPRKRSASKSHLREQITTRKLPRKMASSYKNPPMRNMTLPPLARAASPPPPARVTTPPTREVTPPARVKTPLTREVTPPARVTTLLIREVAPPSREVTLPARVKTPLIREVTPLIREVTSPARVTKPATGEPPPPAIQVTPPVREATPPARETTSPSRETTSPAKETKPPAREPTPPAREVIPLVHQETLQELMTKTRNWSGEVSNIPQKSFDKKLQTTKEYNNRSLPLDSFLDMFPNHIFSTIAENTNKYAEHMFSFNWKPTDTIEVRAILGMIILMGVHPLSRIDLYWSSDQLFYNPVIAKVMSCKRFKKLTENLHLNDKAAEVPRGHPNYEKLCERSDERLKWNFFRELHPKQQSFYR</sequence>
<feature type="compositionally biased region" description="Low complexity" evidence="1">
    <location>
        <begin position="327"/>
        <end position="341"/>
    </location>
</feature>
<protein>
    <submittedName>
        <fullName evidence="3">(apollo) hypothetical protein</fullName>
    </submittedName>
</protein>
<evidence type="ECO:0000313" key="4">
    <source>
        <dbReference type="Proteomes" id="UP000691718"/>
    </source>
</evidence>
<organism evidence="3 4">
    <name type="scientific">Parnassius apollo</name>
    <name type="common">Apollo butterfly</name>
    <name type="synonym">Papilio apollo</name>
    <dbReference type="NCBI Taxonomy" id="110799"/>
    <lineage>
        <taxon>Eukaryota</taxon>
        <taxon>Metazoa</taxon>
        <taxon>Ecdysozoa</taxon>
        <taxon>Arthropoda</taxon>
        <taxon>Hexapoda</taxon>
        <taxon>Insecta</taxon>
        <taxon>Pterygota</taxon>
        <taxon>Neoptera</taxon>
        <taxon>Endopterygota</taxon>
        <taxon>Lepidoptera</taxon>
        <taxon>Glossata</taxon>
        <taxon>Ditrysia</taxon>
        <taxon>Papilionoidea</taxon>
        <taxon>Papilionidae</taxon>
        <taxon>Parnassiinae</taxon>
        <taxon>Parnassini</taxon>
        <taxon>Parnassius</taxon>
        <taxon>Parnassius</taxon>
    </lineage>
</organism>
<name>A0A8S3XKT8_PARAO</name>
<evidence type="ECO:0000313" key="3">
    <source>
        <dbReference type="EMBL" id="CAG5026123.1"/>
    </source>
</evidence>
<dbReference type="Pfam" id="PF13843">
    <property type="entry name" value="DDE_Tnp_1_7"/>
    <property type="match status" value="1"/>
</dbReference>
<evidence type="ECO:0000256" key="1">
    <source>
        <dbReference type="SAM" id="MobiDB-lite"/>
    </source>
</evidence>
<proteinExistence type="predicted"/>
<feature type="compositionally biased region" description="Basic residues" evidence="1">
    <location>
        <begin position="178"/>
        <end position="187"/>
    </location>
</feature>
<comment type="caution">
    <text evidence="3">The sequence shown here is derived from an EMBL/GenBank/DDBJ whole genome shotgun (WGS) entry which is preliminary data.</text>
</comment>
<reference evidence="3" key="1">
    <citation type="submission" date="2021-04" db="EMBL/GenBank/DDBJ databases">
        <authorList>
            <person name="Tunstrom K."/>
        </authorList>
    </citation>
    <scope>NUCLEOTIDE SEQUENCE</scope>
</reference>
<dbReference type="EMBL" id="CAJQZP010001176">
    <property type="protein sequence ID" value="CAG5026123.1"/>
    <property type="molecule type" value="Genomic_DNA"/>
</dbReference>
<feature type="region of interest" description="Disordered" evidence="1">
    <location>
        <begin position="297"/>
        <end position="357"/>
    </location>
</feature>
<feature type="region of interest" description="Disordered" evidence="1">
    <location>
        <begin position="152"/>
        <end position="243"/>
    </location>
</feature>
<dbReference type="PANTHER" id="PTHR46599:SF3">
    <property type="entry name" value="PIGGYBAC TRANSPOSABLE ELEMENT-DERIVED PROTEIN 4"/>
    <property type="match status" value="1"/>
</dbReference>